<dbReference type="PIRSF" id="PIRSF000709">
    <property type="entry name" value="6PFK_2-Ptase"/>
    <property type="match status" value="1"/>
</dbReference>
<dbReference type="SMART" id="SM00855">
    <property type="entry name" value="PGAM"/>
    <property type="match status" value="1"/>
</dbReference>
<proteinExistence type="predicted"/>
<dbReference type="InterPro" id="IPR013078">
    <property type="entry name" value="His_Pase_superF_clade-1"/>
</dbReference>
<dbReference type="PANTHER" id="PTHR46517">
    <property type="entry name" value="FRUCTOSE-2,6-BISPHOSPHATASE TIGAR"/>
    <property type="match status" value="1"/>
</dbReference>
<dbReference type="InterPro" id="IPR029033">
    <property type="entry name" value="His_PPase_superfam"/>
</dbReference>
<dbReference type="Proteomes" id="UP001565236">
    <property type="component" value="Unassembled WGS sequence"/>
</dbReference>
<dbReference type="RefSeq" id="WP_369942268.1">
    <property type="nucleotide sequence ID" value="NZ_JBCLUF010000022.1"/>
</dbReference>
<accession>A0ABV4DQ57</accession>
<comment type="caution">
    <text evidence="2">The sequence shown here is derived from an EMBL/GenBank/DDBJ whole genome shotgun (WGS) entry which is preliminary data.</text>
</comment>
<dbReference type="InterPro" id="IPR051695">
    <property type="entry name" value="Phosphoglycerate_Mutase"/>
</dbReference>
<dbReference type="EC" id="3.1.3.-" evidence="2"/>
<protein>
    <submittedName>
        <fullName evidence="2">Histidine phosphatase family protein</fullName>
        <ecNumber evidence="2">3.1.3.-</ecNumber>
    </submittedName>
</protein>
<dbReference type="EMBL" id="JBCLUF010000022">
    <property type="protein sequence ID" value="MEY8662601.1"/>
    <property type="molecule type" value="Genomic_DNA"/>
</dbReference>
<dbReference type="Gene3D" id="3.40.50.1240">
    <property type="entry name" value="Phosphoglycerate mutase-like"/>
    <property type="match status" value="1"/>
</dbReference>
<dbReference type="CDD" id="cd07067">
    <property type="entry name" value="HP_PGM_like"/>
    <property type="match status" value="1"/>
</dbReference>
<evidence type="ECO:0000313" key="3">
    <source>
        <dbReference type="Proteomes" id="UP001565236"/>
    </source>
</evidence>
<keyword evidence="1 2" id="KW-0378">Hydrolase</keyword>
<evidence type="ECO:0000256" key="1">
    <source>
        <dbReference type="ARBA" id="ARBA00022801"/>
    </source>
</evidence>
<reference evidence="2 3" key="1">
    <citation type="submission" date="2024-03" db="EMBL/GenBank/DDBJ databases">
        <title>Mouse gut bacterial collection (mGBC) of GemPharmatech.</title>
        <authorList>
            <person name="He Y."/>
            <person name="Dong L."/>
            <person name="Wu D."/>
            <person name="Gao X."/>
            <person name="Lin Z."/>
        </authorList>
    </citation>
    <scope>NUCLEOTIDE SEQUENCE [LARGE SCALE GENOMIC DNA]</scope>
    <source>
        <strain evidence="2 3">15-30</strain>
    </source>
</reference>
<organism evidence="2 3">
    <name type="scientific">Ligilactobacillus faecis</name>
    <dbReference type="NCBI Taxonomy" id="762833"/>
    <lineage>
        <taxon>Bacteria</taxon>
        <taxon>Bacillati</taxon>
        <taxon>Bacillota</taxon>
        <taxon>Bacilli</taxon>
        <taxon>Lactobacillales</taxon>
        <taxon>Lactobacillaceae</taxon>
        <taxon>Ligilactobacillus</taxon>
    </lineage>
</organism>
<evidence type="ECO:0000313" key="2">
    <source>
        <dbReference type="EMBL" id="MEY8662601.1"/>
    </source>
</evidence>
<gene>
    <name evidence="2" type="ORF">AALT52_06850</name>
</gene>
<dbReference type="PANTHER" id="PTHR46517:SF1">
    <property type="entry name" value="FRUCTOSE-2,6-BISPHOSPHATASE TIGAR"/>
    <property type="match status" value="1"/>
</dbReference>
<dbReference type="SUPFAM" id="SSF53254">
    <property type="entry name" value="Phosphoglycerate mutase-like"/>
    <property type="match status" value="1"/>
</dbReference>
<dbReference type="Pfam" id="PF00300">
    <property type="entry name" value="His_Phos_1"/>
    <property type="match status" value="1"/>
</dbReference>
<name>A0ABV4DQ57_9LACO</name>
<keyword evidence="3" id="KW-1185">Reference proteome</keyword>
<sequence length="189" mass="21794">MEQTLYLMRHGQTLFDSLGKLEGWSDSPLTEKGKRQAKAAAKYFEQVDLSAAYCSASERCCDTLRATTDLPYMRLKGLKEQNFGLLEGEHDYFHHLFPYGERFVKYGGESDQAVKQRIVKTCTHLMHRSSSQNVLAVSHESACHQFLAHWDAKKARQIKRIPNGCIFKYGFEKKNDTFKLLEKIELDHV</sequence>
<dbReference type="GO" id="GO:0016787">
    <property type="term" value="F:hydrolase activity"/>
    <property type="evidence" value="ECO:0007669"/>
    <property type="project" value="UniProtKB-KW"/>
</dbReference>